<dbReference type="OrthoDB" id="3877456at2759"/>
<gene>
    <name evidence="1" type="ORF">BKCO1_1000074</name>
</gene>
<dbReference type="GeneID" id="31009690"/>
<keyword evidence="2" id="KW-1185">Reference proteome</keyword>
<reference evidence="1 2" key="1">
    <citation type="submission" date="2016-10" db="EMBL/GenBank/DDBJ databases">
        <title>Proteomics and genomics reveal pathogen-plant mechanisms compatible with a hemibiotrophic lifestyle of Diplodia corticola.</title>
        <authorList>
            <person name="Fernandes I."/>
            <person name="De Jonge R."/>
            <person name="Van De Peer Y."/>
            <person name="Devreese B."/>
            <person name="Alves A."/>
            <person name="Esteves A.C."/>
        </authorList>
    </citation>
    <scope>NUCLEOTIDE SEQUENCE [LARGE SCALE GENOMIC DNA]</scope>
    <source>
        <strain evidence="1 2">CBS 112549</strain>
    </source>
</reference>
<comment type="caution">
    <text evidence="1">The sequence shown here is derived from an EMBL/GenBank/DDBJ whole genome shotgun (WGS) entry which is preliminary data.</text>
</comment>
<protein>
    <submittedName>
        <fullName evidence="1">Uncharacterized protein</fullName>
    </submittedName>
</protein>
<dbReference type="Proteomes" id="UP000183809">
    <property type="component" value="Unassembled WGS sequence"/>
</dbReference>
<dbReference type="RefSeq" id="XP_020132976.1">
    <property type="nucleotide sequence ID" value="XM_020269431.1"/>
</dbReference>
<proteinExistence type="predicted"/>
<dbReference type="EMBL" id="MNUE01000010">
    <property type="protein sequence ID" value="OJD36716.1"/>
    <property type="molecule type" value="Genomic_DNA"/>
</dbReference>
<name>A0A1J9SA00_9PEZI</name>
<accession>A0A1J9SA00</accession>
<dbReference type="AlphaFoldDB" id="A0A1J9SA00"/>
<evidence type="ECO:0000313" key="1">
    <source>
        <dbReference type="EMBL" id="OJD36716.1"/>
    </source>
</evidence>
<organism evidence="1 2">
    <name type="scientific">Diplodia corticola</name>
    <dbReference type="NCBI Taxonomy" id="236234"/>
    <lineage>
        <taxon>Eukaryota</taxon>
        <taxon>Fungi</taxon>
        <taxon>Dikarya</taxon>
        <taxon>Ascomycota</taxon>
        <taxon>Pezizomycotina</taxon>
        <taxon>Dothideomycetes</taxon>
        <taxon>Dothideomycetes incertae sedis</taxon>
        <taxon>Botryosphaeriales</taxon>
        <taxon>Botryosphaeriaceae</taxon>
        <taxon>Diplodia</taxon>
    </lineage>
</organism>
<evidence type="ECO:0000313" key="2">
    <source>
        <dbReference type="Proteomes" id="UP000183809"/>
    </source>
</evidence>
<sequence>MATTQLPSHPMFDVMVDVRSKIDRVRALEADKQRTTASFDAAQQNLKDVKSRGEAPTDDDIERVHKAMMDRTQTRLEIMSIMQDIGNQSDTIFQLRDDYERYCNDVRKSMKPGDKPPPMASQVMKEIAEVMDLLKTDE</sequence>